<dbReference type="EMBL" id="KN831954">
    <property type="protein sequence ID" value="KIO09401.1"/>
    <property type="molecule type" value="Genomic_DNA"/>
</dbReference>
<dbReference type="Proteomes" id="UP000054217">
    <property type="component" value="Unassembled WGS sequence"/>
</dbReference>
<organism evidence="1 2">
    <name type="scientific">Pisolithus tinctorius Marx 270</name>
    <dbReference type="NCBI Taxonomy" id="870435"/>
    <lineage>
        <taxon>Eukaryota</taxon>
        <taxon>Fungi</taxon>
        <taxon>Dikarya</taxon>
        <taxon>Basidiomycota</taxon>
        <taxon>Agaricomycotina</taxon>
        <taxon>Agaricomycetes</taxon>
        <taxon>Agaricomycetidae</taxon>
        <taxon>Boletales</taxon>
        <taxon>Sclerodermatineae</taxon>
        <taxon>Pisolithaceae</taxon>
        <taxon>Pisolithus</taxon>
    </lineage>
</organism>
<evidence type="ECO:0000313" key="2">
    <source>
        <dbReference type="Proteomes" id="UP000054217"/>
    </source>
</evidence>
<dbReference type="HOGENOM" id="CLU_2427906_0_0_1"/>
<protein>
    <submittedName>
        <fullName evidence="1">Uncharacterized protein</fullName>
    </submittedName>
</protein>
<keyword evidence="2" id="KW-1185">Reference proteome</keyword>
<dbReference type="AlphaFoldDB" id="A0A0C3PL29"/>
<evidence type="ECO:0000313" key="1">
    <source>
        <dbReference type="EMBL" id="KIO09401.1"/>
    </source>
</evidence>
<accession>A0A0C3PL29</accession>
<sequence length="91" mass="10521">MDFQRTGFLSGGEGYLKTECCRSDVHILMGKAQLSELSSRTEHGAYDRRGDIDCEDLMDLPRMSPSYRKRVDSPTSWYLRVSRFYVSVFVI</sequence>
<proteinExistence type="predicted"/>
<dbReference type="InParanoid" id="A0A0C3PL29"/>
<reference evidence="1 2" key="1">
    <citation type="submission" date="2014-04" db="EMBL/GenBank/DDBJ databases">
        <authorList>
            <consortium name="DOE Joint Genome Institute"/>
            <person name="Kuo A."/>
            <person name="Kohler A."/>
            <person name="Costa M.D."/>
            <person name="Nagy L.G."/>
            <person name="Floudas D."/>
            <person name="Copeland A."/>
            <person name="Barry K.W."/>
            <person name="Cichocki N."/>
            <person name="Veneault-Fourrey C."/>
            <person name="LaButti K."/>
            <person name="Lindquist E.A."/>
            <person name="Lipzen A."/>
            <person name="Lundell T."/>
            <person name="Morin E."/>
            <person name="Murat C."/>
            <person name="Sun H."/>
            <person name="Tunlid A."/>
            <person name="Henrissat B."/>
            <person name="Grigoriev I.V."/>
            <person name="Hibbett D.S."/>
            <person name="Martin F."/>
            <person name="Nordberg H.P."/>
            <person name="Cantor M.N."/>
            <person name="Hua S.X."/>
        </authorList>
    </citation>
    <scope>NUCLEOTIDE SEQUENCE [LARGE SCALE GENOMIC DNA]</scope>
    <source>
        <strain evidence="1 2">Marx 270</strain>
    </source>
</reference>
<gene>
    <name evidence="1" type="ORF">M404DRAFT_996231</name>
</gene>
<reference evidence="2" key="2">
    <citation type="submission" date="2015-01" db="EMBL/GenBank/DDBJ databases">
        <title>Evolutionary Origins and Diversification of the Mycorrhizal Mutualists.</title>
        <authorList>
            <consortium name="DOE Joint Genome Institute"/>
            <consortium name="Mycorrhizal Genomics Consortium"/>
            <person name="Kohler A."/>
            <person name="Kuo A."/>
            <person name="Nagy L.G."/>
            <person name="Floudas D."/>
            <person name="Copeland A."/>
            <person name="Barry K.W."/>
            <person name="Cichocki N."/>
            <person name="Veneault-Fourrey C."/>
            <person name="LaButti K."/>
            <person name="Lindquist E.A."/>
            <person name="Lipzen A."/>
            <person name="Lundell T."/>
            <person name="Morin E."/>
            <person name="Murat C."/>
            <person name="Riley R."/>
            <person name="Ohm R."/>
            <person name="Sun H."/>
            <person name="Tunlid A."/>
            <person name="Henrissat B."/>
            <person name="Grigoriev I.V."/>
            <person name="Hibbett D.S."/>
            <person name="Martin F."/>
        </authorList>
    </citation>
    <scope>NUCLEOTIDE SEQUENCE [LARGE SCALE GENOMIC DNA]</scope>
    <source>
        <strain evidence="2">Marx 270</strain>
    </source>
</reference>
<name>A0A0C3PL29_PISTI</name>